<gene>
    <name evidence="3" type="ORF">D7V94_16350</name>
</gene>
<dbReference type="Proteomes" id="UP000280696">
    <property type="component" value="Unassembled WGS sequence"/>
</dbReference>
<dbReference type="PANTHER" id="PTHR38781">
    <property type="entry name" value="ANTITOXIN DINJ-RELATED"/>
    <property type="match status" value="1"/>
</dbReference>
<dbReference type="InterPro" id="IPR013321">
    <property type="entry name" value="Arc_rbn_hlx_hlx"/>
</dbReference>
<evidence type="ECO:0000256" key="1">
    <source>
        <dbReference type="ARBA" id="ARBA00010562"/>
    </source>
</evidence>
<keyword evidence="2" id="KW-1277">Toxin-antitoxin system</keyword>
<dbReference type="InterPro" id="IPR007337">
    <property type="entry name" value="RelB/DinJ"/>
</dbReference>
<sequence>MALATLTARVDEKNKASFGTFCSNVGLNTSTAINLFVKAVLRENRIPFEIAQTTDPFFSEANMAYVKKSVRELRAGKGTAHELIAVDDE</sequence>
<dbReference type="GO" id="GO:0006351">
    <property type="term" value="P:DNA-templated transcription"/>
    <property type="evidence" value="ECO:0007669"/>
    <property type="project" value="TreeGrafter"/>
</dbReference>
<reference evidence="3 4" key="1">
    <citation type="submission" date="2018-09" db="EMBL/GenBank/DDBJ databases">
        <title>Murine metabolic-syndrome-specific gut microbial biobank.</title>
        <authorList>
            <person name="Liu C."/>
        </authorList>
    </citation>
    <scope>NUCLEOTIDE SEQUENCE [LARGE SCALE GENOMIC DNA]</scope>
    <source>
        <strain evidence="3 4">0.1xD8-82</strain>
    </source>
</reference>
<dbReference type="PANTHER" id="PTHR38781:SF1">
    <property type="entry name" value="ANTITOXIN DINJ-RELATED"/>
    <property type="match status" value="1"/>
</dbReference>
<protein>
    <submittedName>
        <fullName evidence="3">Type II toxin-antitoxin system RelB/DinJ family antitoxin</fullName>
    </submittedName>
</protein>
<accession>A0A3A9AEG0</accession>
<comment type="similarity">
    <text evidence="1">Belongs to the RelB/DinJ antitoxin family.</text>
</comment>
<name>A0A3A9AEG0_9FIRM</name>
<dbReference type="RefSeq" id="WP_120471407.1">
    <property type="nucleotide sequence ID" value="NZ_RAYQ01000019.1"/>
</dbReference>
<dbReference type="Pfam" id="PF04221">
    <property type="entry name" value="RelB"/>
    <property type="match status" value="1"/>
</dbReference>
<keyword evidence="4" id="KW-1185">Reference proteome</keyword>
<comment type="caution">
    <text evidence="3">The sequence shown here is derived from an EMBL/GenBank/DDBJ whole genome shotgun (WGS) entry which is preliminary data.</text>
</comment>
<dbReference type="GO" id="GO:0006355">
    <property type="term" value="P:regulation of DNA-templated transcription"/>
    <property type="evidence" value="ECO:0007669"/>
    <property type="project" value="InterPro"/>
</dbReference>
<dbReference type="Gene3D" id="1.10.1220.10">
    <property type="entry name" value="Met repressor-like"/>
    <property type="match status" value="1"/>
</dbReference>
<evidence type="ECO:0000313" key="3">
    <source>
        <dbReference type="EMBL" id="RKI89759.1"/>
    </source>
</evidence>
<dbReference type="OrthoDB" id="9804867at2"/>
<evidence type="ECO:0000313" key="4">
    <source>
        <dbReference type="Proteomes" id="UP000280696"/>
    </source>
</evidence>
<dbReference type="EMBL" id="RAYQ01000019">
    <property type="protein sequence ID" value="RKI89759.1"/>
    <property type="molecule type" value="Genomic_DNA"/>
</dbReference>
<evidence type="ECO:0000256" key="2">
    <source>
        <dbReference type="ARBA" id="ARBA00022649"/>
    </source>
</evidence>
<dbReference type="AlphaFoldDB" id="A0A3A9AEG0"/>
<dbReference type="NCBIfam" id="TIGR02384">
    <property type="entry name" value="RelB_DinJ"/>
    <property type="match status" value="1"/>
</dbReference>
<proteinExistence type="inferred from homology"/>
<organism evidence="3 4">
    <name type="scientific">Parablautia intestinalis</name>
    <dbReference type="NCBI Taxonomy" id="2320100"/>
    <lineage>
        <taxon>Bacteria</taxon>
        <taxon>Bacillati</taxon>
        <taxon>Bacillota</taxon>
        <taxon>Clostridia</taxon>
        <taxon>Lachnospirales</taxon>
        <taxon>Lachnospiraceae</taxon>
        <taxon>Parablautia</taxon>
    </lineage>
</organism>